<protein>
    <submittedName>
        <fullName evidence="1">Uncharacterized protein</fullName>
    </submittedName>
</protein>
<dbReference type="EMBL" id="FNON01000004">
    <property type="protein sequence ID" value="SDX94914.1"/>
    <property type="molecule type" value="Genomic_DNA"/>
</dbReference>
<dbReference type="OrthoDB" id="10009508at2"/>
<organism evidence="1 2">
    <name type="scientific">Amycolatopsis xylanica</name>
    <dbReference type="NCBI Taxonomy" id="589385"/>
    <lineage>
        <taxon>Bacteria</taxon>
        <taxon>Bacillati</taxon>
        <taxon>Actinomycetota</taxon>
        <taxon>Actinomycetes</taxon>
        <taxon>Pseudonocardiales</taxon>
        <taxon>Pseudonocardiaceae</taxon>
        <taxon>Amycolatopsis</taxon>
    </lineage>
</organism>
<dbReference type="RefSeq" id="WP_091290505.1">
    <property type="nucleotide sequence ID" value="NZ_FNON01000004.1"/>
</dbReference>
<dbReference type="AlphaFoldDB" id="A0A1H3FXM2"/>
<keyword evidence="2" id="KW-1185">Reference proteome</keyword>
<name>A0A1H3FXM2_9PSEU</name>
<gene>
    <name evidence="1" type="ORF">SAMN05421504_10413</name>
</gene>
<accession>A0A1H3FXM2</accession>
<dbReference type="Proteomes" id="UP000199515">
    <property type="component" value="Unassembled WGS sequence"/>
</dbReference>
<proteinExistence type="predicted"/>
<evidence type="ECO:0000313" key="1">
    <source>
        <dbReference type="EMBL" id="SDX94914.1"/>
    </source>
</evidence>
<sequence>MRRGGMVTTLGLIGSLLGILGFLGVQTYHDLERPARAPASSVVRQVDVPAQDNWDYIHLADDACAAAVARVGEANKYANSGKLFVSWAKKVGELRADLLGRWKQTATAGRSAALANETAKVWSDYANANWHWTEMTKQVSAGRLDAARGQFDQYRKYDDSAVQRANQLGYSICNYAWARPVSW</sequence>
<reference evidence="1 2" key="1">
    <citation type="submission" date="2016-10" db="EMBL/GenBank/DDBJ databases">
        <authorList>
            <person name="de Groot N.N."/>
        </authorList>
    </citation>
    <scope>NUCLEOTIDE SEQUENCE [LARGE SCALE GENOMIC DNA]</scope>
    <source>
        <strain evidence="1 2">CPCC 202699</strain>
    </source>
</reference>
<evidence type="ECO:0000313" key="2">
    <source>
        <dbReference type="Proteomes" id="UP000199515"/>
    </source>
</evidence>
<dbReference type="STRING" id="589385.SAMN05421504_10413"/>